<feature type="domain" description="NELF-A N-terminal" evidence="2">
    <location>
        <begin position="7"/>
        <end position="106"/>
    </location>
</feature>
<dbReference type="Pfam" id="PF23553">
    <property type="entry name" value="NELF-A_N"/>
    <property type="match status" value="1"/>
</dbReference>
<evidence type="ECO:0000313" key="4">
    <source>
        <dbReference type="Proteomes" id="UP000242875"/>
    </source>
</evidence>
<comment type="caution">
    <text evidence="3">The sequence shown here is derived from an EMBL/GenBank/DDBJ whole genome shotgun (WGS) entry which is preliminary data.</text>
</comment>
<feature type="region of interest" description="Disordered" evidence="1">
    <location>
        <begin position="171"/>
        <end position="234"/>
    </location>
</feature>
<dbReference type="AlphaFoldDB" id="A0A261XTZ4"/>
<proteinExistence type="predicted"/>
<accession>A0A261XTZ4</accession>
<dbReference type="InterPro" id="IPR056557">
    <property type="entry name" value="NELF-A_N"/>
</dbReference>
<feature type="compositionally biased region" description="Basic and acidic residues" evidence="1">
    <location>
        <begin position="247"/>
        <end position="342"/>
    </location>
</feature>
<dbReference type="Proteomes" id="UP000242875">
    <property type="component" value="Unassembled WGS sequence"/>
</dbReference>
<feature type="compositionally biased region" description="Polar residues" evidence="1">
    <location>
        <begin position="202"/>
        <end position="223"/>
    </location>
</feature>
<protein>
    <recommendedName>
        <fullName evidence="2">NELF-A N-terminal domain-containing protein</fullName>
    </recommendedName>
</protein>
<gene>
    <name evidence="3" type="ORF">BZG36_05188</name>
</gene>
<dbReference type="OrthoDB" id="2135488at2759"/>
<name>A0A261XTZ4_9FUNG</name>
<organism evidence="3 4">
    <name type="scientific">Bifiguratus adelaidae</name>
    <dbReference type="NCBI Taxonomy" id="1938954"/>
    <lineage>
        <taxon>Eukaryota</taxon>
        <taxon>Fungi</taxon>
        <taxon>Fungi incertae sedis</taxon>
        <taxon>Mucoromycota</taxon>
        <taxon>Mucoromycotina</taxon>
        <taxon>Endogonomycetes</taxon>
        <taxon>Endogonales</taxon>
        <taxon>Endogonales incertae sedis</taxon>
        <taxon>Bifiguratus</taxon>
    </lineage>
</organism>
<feature type="region of interest" description="Disordered" evidence="1">
    <location>
        <begin position="247"/>
        <end position="407"/>
    </location>
</feature>
<evidence type="ECO:0000256" key="1">
    <source>
        <dbReference type="SAM" id="MobiDB-lite"/>
    </source>
</evidence>
<reference evidence="3 4" key="1">
    <citation type="journal article" date="2017" name="Mycologia">
        <title>Bifiguratus adelaidae, gen. et sp. nov., a new member of Mucoromycotina in endophytic and soil-dwelling habitats.</title>
        <authorList>
            <person name="Torres-Cruz T.J."/>
            <person name="Billingsley Tobias T.L."/>
            <person name="Almatruk M."/>
            <person name="Hesse C."/>
            <person name="Kuske C.R."/>
            <person name="Desiro A."/>
            <person name="Benucci G.M."/>
            <person name="Bonito G."/>
            <person name="Stajich J.E."/>
            <person name="Dunlap C."/>
            <person name="Arnold A.E."/>
            <person name="Porras-Alfaro A."/>
        </authorList>
    </citation>
    <scope>NUCLEOTIDE SEQUENCE [LARGE SCALE GENOMIC DNA]</scope>
    <source>
        <strain evidence="3 4">AZ0501</strain>
    </source>
</reference>
<evidence type="ECO:0000259" key="2">
    <source>
        <dbReference type="Pfam" id="PF23553"/>
    </source>
</evidence>
<dbReference type="EMBL" id="MVBO01000239">
    <property type="protein sequence ID" value="OZJ01793.1"/>
    <property type="molecule type" value="Genomic_DNA"/>
</dbReference>
<evidence type="ECO:0000313" key="3">
    <source>
        <dbReference type="EMBL" id="OZJ01793.1"/>
    </source>
</evidence>
<sequence length="517" mass="57857">MLIDRWHLYDSVTKLGVLFAFVCVKNRQMADIADNTRKILSMAQADTDEWVRVMGALLEDLPNSHNLNTKIEDVNDHFADSLSNLRKTVLSSGVLFHPLEFDFLSQKVRESNQSHSPDFHRNIPTTIKHFSVKPSKATEANARLEKLQKLAHTSTLSPNATPPLRIPPAVNAPNIFNARPPGRKSSLPSFLRSAGPPKVVPINTQPRASMSGGPSSITPTSARSAPGFNKPSKVQMMDLTEAIDVDKKQQEMKDRIQQDEQAQKDAKKQEIQQKRDEKKKVEEERKLEKEREKEERAALKRARMEEKRKKEQEKEDGRERSQENSDGDHSSEPEPKRPREADTSESPQEYIQPEPVANTLPLSNYDLQAPPKRANDVQKPSLGLSNAPPPEARPSPQATNGTNGLAPAVGAPTIIHGEQRPDVISAFEKTNKLTEENRALIQQFLDGAAVITNQPEGTDTREILLNEETGPDPSGEYKTITELIVFEIDYGVGAWKKLKRRKFKRWPKGGRPSASNA</sequence>
<keyword evidence="4" id="KW-1185">Reference proteome</keyword>